<dbReference type="InterPro" id="IPR033879">
    <property type="entry name" value="UPP_Pase"/>
</dbReference>
<dbReference type="InterPro" id="IPR036938">
    <property type="entry name" value="PAP2/HPO_sf"/>
</dbReference>
<keyword evidence="1" id="KW-1133">Transmembrane helix</keyword>
<dbReference type="SMART" id="SM00014">
    <property type="entry name" value="acidPPc"/>
    <property type="match status" value="1"/>
</dbReference>
<dbReference type="SUPFAM" id="SSF48317">
    <property type="entry name" value="Acid phosphatase/Vanadium-dependent haloperoxidase"/>
    <property type="match status" value="1"/>
</dbReference>
<keyword evidence="4" id="KW-1185">Reference proteome</keyword>
<evidence type="ECO:0000259" key="2">
    <source>
        <dbReference type="SMART" id="SM00014"/>
    </source>
</evidence>
<dbReference type="Pfam" id="PF01569">
    <property type="entry name" value="PAP2"/>
    <property type="match status" value="1"/>
</dbReference>
<dbReference type="Proteomes" id="UP000325273">
    <property type="component" value="Unassembled WGS sequence"/>
</dbReference>
<organism evidence="3 4">
    <name type="scientific">Paraburkholderia panacisoli</name>
    <dbReference type="NCBI Taxonomy" id="2603818"/>
    <lineage>
        <taxon>Bacteria</taxon>
        <taxon>Pseudomonadati</taxon>
        <taxon>Pseudomonadota</taxon>
        <taxon>Betaproteobacteria</taxon>
        <taxon>Burkholderiales</taxon>
        <taxon>Burkholderiaceae</taxon>
        <taxon>Paraburkholderia</taxon>
    </lineage>
</organism>
<dbReference type="GO" id="GO:0005886">
    <property type="term" value="C:plasma membrane"/>
    <property type="evidence" value="ECO:0007669"/>
    <property type="project" value="InterPro"/>
</dbReference>
<proteinExistence type="predicted"/>
<protein>
    <submittedName>
        <fullName evidence="3">Phosphatase PAP2 family protein</fullName>
    </submittedName>
</protein>
<evidence type="ECO:0000313" key="4">
    <source>
        <dbReference type="Proteomes" id="UP000325273"/>
    </source>
</evidence>
<dbReference type="RefSeq" id="WP_149671137.1">
    <property type="nucleotide sequence ID" value="NZ_VTUZ01000010.1"/>
</dbReference>
<feature type="transmembrane region" description="Helical" evidence="1">
    <location>
        <begin position="62"/>
        <end position="82"/>
    </location>
</feature>
<accession>A0A5B0H7W9</accession>
<dbReference type="Gene3D" id="1.20.144.10">
    <property type="entry name" value="Phosphatidic acid phosphatase type 2/haloperoxidase"/>
    <property type="match status" value="1"/>
</dbReference>
<dbReference type="InterPro" id="IPR000326">
    <property type="entry name" value="PAP2/HPO"/>
</dbReference>
<dbReference type="CDD" id="cd03385">
    <property type="entry name" value="PAP2_BcrC_like"/>
    <property type="match status" value="1"/>
</dbReference>
<evidence type="ECO:0000256" key="1">
    <source>
        <dbReference type="SAM" id="Phobius"/>
    </source>
</evidence>
<gene>
    <name evidence="3" type="ORF">FVF58_17570</name>
</gene>
<comment type="caution">
    <text evidence="3">The sequence shown here is derived from an EMBL/GenBank/DDBJ whole genome shotgun (WGS) entry which is preliminary data.</text>
</comment>
<reference evidence="3 4" key="1">
    <citation type="submission" date="2019-08" db="EMBL/GenBank/DDBJ databases">
        <title>Paraburkholderia sp. DCY113.</title>
        <authorList>
            <person name="Kang J."/>
        </authorList>
    </citation>
    <scope>NUCLEOTIDE SEQUENCE [LARGE SCALE GENOMIC DNA]</scope>
    <source>
        <strain evidence="3 4">DCY113</strain>
    </source>
</reference>
<evidence type="ECO:0000313" key="3">
    <source>
        <dbReference type="EMBL" id="KAA1011192.1"/>
    </source>
</evidence>
<sequence length="200" mass="22076">MNTLEAFNQALFLKLNATPSTPASQIDLARFIADYVIYLVPLSLVAIWLSGDERRRQTALRACCVAWLALGINQLIALLWPHPRPFELGIGHTFLDHAPDSSFPSDHATIFASIALTLLLGSVRRYGVVILLCGLAVAWARVFVGVHFPFDMAGAVAVAGVAFMLTAPLWRWLGARLTRALIAVYRKLLAWPIERGWLSL</sequence>
<dbReference type="PANTHER" id="PTHR14969">
    <property type="entry name" value="SPHINGOSINE-1-PHOSPHATE PHOSPHOHYDROLASE"/>
    <property type="match status" value="1"/>
</dbReference>
<feature type="transmembrane region" description="Helical" evidence="1">
    <location>
        <begin position="28"/>
        <end position="50"/>
    </location>
</feature>
<dbReference type="PANTHER" id="PTHR14969:SF13">
    <property type="entry name" value="AT30094P"/>
    <property type="match status" value="1"/>
</dbReference>
<keyword evidence="1" id="KW-0812">Transmembrane</keyword>
<feature type="transmembrane region" description="Helical" evidence="1">
    <location>
        <begin position="128"/>
        <end position="146"/>
    </location>
</feature>
<feature type="transmembrane region" description="Helical" evidence="1">
    <location>
        <begin position="102"/>
        <end position="121"/>
    </location>
</feature>
<dbReference type="EMBL" id="VTUZ01000010">
    <property type="protein sequence ID" value="KAA1011192.1"/>
    <property type="molecule type" value="Genomic_DNA"/>
</dbReference>
<feature type="domain" description="Phosphatidic acid phosphatase type 2/haloperoxidase" evidence="2">
    <location>
        <begin position="62"/>
        <end position="167"/>
    </location>
</feature>
<dbReference type="AlphaFoldDB" id="A0A5B0H7W9"/>
<keyword evidence="1" id="KW-0472">Membrane</keyword>
<feature type="transmembrane region" description="Helical" evidence="1">
    <location>
        <begin position="152"/>
        <end position="173"/>
    </location>
</feature>
<name>A0A5B0H7W9_9BURK</name>
<dbReference type="GO" id="GO:0050380">
    <property type="term" value="F:undecaprenyl-diphosphatase activity"/>
    <property type="evidence" value="ECO:0007669"/>
    <property type="project" value="InterPro"/>
</dbReference>